<evidence type="ECO:0000256" key="1">
    <source>
        <dbReference type="SAM" id="MobiDB-lite"/>
    </source>
</evidence>
<reference evidence="2 3" key="1">
    <citation type="submission" date="2021-04" db="EMBL/GenBank/DDBJ databases">
        <authorList>
            <person name="De Guttry C."/>
            <person name="Zahm M."/>
            <person name="Klopp C."/>
            <person name="Cabau C."/>
            <person name="Louis A."/>
            <person name="Berthelot C."/>
            <person name="Parey E."/>
            <person name="Roest Crollius H."/>
            <person name="Montfort J."/>
            <person name="Robinson-Rechavi M."/>
            <person name="Bucao C."/>
            <person name="Bouchez O."/>
            <person name="Gislard M."/>
            <person name="Lluch J."/>
            <person name="Milhes M."/>
            <person name="Lampietro C."/>
            <person name="Lopez Roques C."/>
            <person name="Donnadieu C."/>
            <person name="Braasch I."/>
            <person name="Desvignes T."/>
            <person name="Postlethwait J."/>
            <person name="Bobe J."/>
            <person name="Wedekind C."/>
            <person name="Guiguen Y."/>
        </authorList>
    </citation>
    <scope>NUCLEOTIDE SEQUENCE [LARGE SCALE GENOMIC DNA]</scope>
    <source>
        <strain evidence="2">Cs_M1</strain>
        <tissue evidence="2">Blood</tissue>
    </source>
</reference>
<keyword evidence="3" id="KW-1185">Reference proteome</keyword>
<feature type="region of interest" description="Disordered" evidence="1">
    <location>
        <begin position="50"/>
        <end position="73"/>
    </location>
</feature>
<accession>A0AAN8LEF4</accession>
<proteinExistence type="predicted"/>
<dbReference type="Proteomes" id="UP001356427">
    <property type="component" value="Unassembled WGS sequence"/>
</dbReference>
<dbReference type="AlphaFoldDB" id="A0AAN8LEF4"/>
<evidence type="ECO:0000313" key="2">
    <source>
        <dbReference type="EMBL" id="KAK6308798.1"/>
    </source>
</evidence>
<dbReference type="EMBL" id="JAGTTL010000018">
    <property type="protein sequence ID" value="KAK6308798.1"/>
    <property type="molecule type" value="Genomic_DNA"/>
</dbReference>
<feature type="region of interest" description="Disordered" evidence="1">
    <location>
        <begin position="1"/>
        <end position="28"/>
    </location>
</feature>
<gene>
    <name evidence="2" type="ORF">J4Q44_G00202610</name>
</gene>
<protein>
    <submittedName>
        <fullName evidence="2">Uncharacterized protein</fullName>
    </submittedName>
</protein>
<name>A0AAN8LEF4_9TELE</name>
<evidence type="ECO:0000313" key="3">
    <source>
        <dbReference type="Proteomes" id="UP001356427"/>
    </source>
</evidence>
<comment type="caution">
    <text evidence="2">The sequence shown here is derived from an EMBL/GenBank/DDBJ whole genome shotgun (WGS) entry which is preliminary data.</text>
</comment>
<organism evidence="2 3">
    <name type="scientific">Coregonus suidteri</name>
    <dbReference type="NCBI Taxonomy" id="861788"/>
    <lineage>
        <taxon>Eukaryota</taxon>
        <taxon>Metazoa</taxon>
        <taxon>Chordata</taxon>
        <taxon>Craniata</taxon>
        <taxon>Vertebrata</taxon>
        <taxon>Euteleostomi</taxon>
        <taxon>Actinopterygii</taxon>
        <taxon>Neopterygii</taxon>
        <taxon>Teleostei</taxon>
        <taxon>Protacanthopterygii</taxon>
        <taxon>Salmoniformes</taxon>
        <taxon>Salmonidae</taxon>
        <taxon>Coregoninae</taxon>
        <taxon>Coregonus</taxon>
    </lineage>
</organism>
<sequence>MNAGPRGISLPGTGSSPIGIKEGDGHPVRRRAALTATVTTNHTEASVGLNPRKTLGYTEPSLDTLHHTVSPTF</sequence>